<dbReference type="SUPFAM" id="SSF51735">
    <property type="entry name" value="NAD(P)-binding Rossmann-fold domains"/>
    <property type="match status" value="1"/>
</dbReference>
<dbReference type="Gene3D" id="3.40.50.720">
    <property type="entry name" value="NAD(P)-binding Rossmann-like Domain"/>
    <property type="match status" value="1"/>
</dbReference>
<dbReference type="Pfam" id="PF00106">
    <property type="entry name" value="adh_short"/>
    <property type="match status" value="1"/>
</dbReference>
<evidence type="ECO:0000313" key="5">
    <source>
        <dbReference type="Proteomes" id="UP001327225"/>
    </source>
</evidence>
<proteinExistence type="inferred from homology"/>
<organism evidence="4 5">
    <name type="scientific">Nocardioides bizhenqiangii</name>
    <dbReference type="NCBI Taxonomy" id="3095076"/>
    <lineage>
        <taxon>Bacteria</taxon>
        <taxon>Bacillati</taxon>
        <taxon>Actinomycetota</taxon>
        <taxon>Actinomycetes</taxon>
        <taxon>Propionibacteriales</taxon>
        <taxon>Nocardioidaceae</taxon>
        <taxon>Nocardioides</taxon>
    </lineage>
</organism>
<dbReference type="CDD" id="cd05233">
    <property type="entry name" value="SDR_c"/>
    <property type="match status" value="1"/>
</dbReference>
<evidence type="ECO:0000256" key="1">
    <source>
        <dbReference type="ARBA" id="ARBA00006484"/>
    </source>
</evidence>
<name>A0ABZ0ZMA4_9ACTN</name>
<dbReference type="PRINTS" id="PR00081">
    <property type="entry name" value="GDHRDH"/>
</dbReference>
<dbReference type="EC" id="1.-.-.-" evidence="4"/>
<dbReference type="RefSeq" id="WP_322936789.1">
    <property type="nucleotide sequence ID" value="NZ_CP141059.1"/>
</dbReference>
<dbReference type="InterPro" id="IPR002347">
    <property type="entry name" value="SDR_fam"/>
</dbReference>
<keyword evidence="5" id="KW-1185">Reference proteome</keyword>
<evidence type="ECO:0000256" key="2">
    <source>
        <dbReference type="ARBA" id="ARBA00023002"/>
    </source>
</evidence>
<evidence type="ECO:0000256" key="3">
    <source>
        <dbReference type="RuleBase" id="RU000363"/>
    </source>
</evidence>
<dbReference type="PANTHER" id="PTHR43639">
    <property type="entry name" value="OXIDOREDUCTASE, SHORT-CHAIN DEHYDROGENASE/REDUCTASE FAMILY (AFU_ORTHOLOGUE AFUA_5G02870)"/>
    <property type="match status" value="1"/>
</dbReference>
<dbReference type="Pfam" id="PF13561">
    <property type="entry name" value="adh_short_C2"/>
    <property type="match status" value="1"/>
</dbReference>
<evidence type="ECO:0000313" key="4">
    <source>
        <dbReference type="EMBL" id="WQQ25387.1"/>
    </source>
</evidence>
<reference evidence="5" key="1">
    <citation type="submission" date="2023-12" db="EMBL/GenBank/DDBJ databases">
        <title>Novel species in genus Nocardioides.</title>
        <authorList>
            <person name="Zhou H."/>
        </authorList>
    </citation>
    <scope>NUCLEOTIDE SEQUENCE [LARGE SCALE GENOMIC DNA]</scope>
    <source>
        <strain evidence="5">HM61</strain>
    </source>
</reference>
<dbReference type="PRINTS" id="PR00080">
    <property type="entry name" value="SDRFAMILY"/>
</dbReference>
<comment type="similarity">
    <text evidence="1 3">Belongs to the short-chain dehydrogenases/reductases (SDR) family.</text>
</comment>
<dbReference type="InterPro" id="IPR036291">
    <property type="entry name" value="NAD(P)-bd_dom_sf"/>
</dbReference>
<gene>
    <name evidence="4" type="ORF">SHK19_15625</name>
</gene>
<dbReference type="GO" id="GO:0016491">
    <property type="term" value="F:oxidoreductase activity"/>
    <property type="evidence" value="ECO:0007669"/>
    <property type="project" value="UniProtKB-KW"/>
</dbReference>
<accession>A0ABZ0ZMA4</accession>
<dbReference type="Proteomes" id="UP001327225">
    <property type="component" value="Chromosome"/>
</dbReference>
<keyword evidence="2 4" id="KW-0560">Oxidoreductase</keyword>
<dbReference type="EMBL" id="CP141059">
    <property type="protein sequence ID" value="WQQ25387.1"/>
    <property type="molecule type" value="Genomic_DNA"/>
</dbReference>
<dbReference type="PANTHER" id="PTHR43639:SF1">
    <property type="entry name" value="SHORT-CHAIN DEHYDROGENASE_REDUCTASE FAMILY PROTEIN"/>
    <property type="match status" value="1"/>
</dbReference>
<protein>
    <submittedName>
        <fullName evidence="4">SDR family oxidoreductase</fullName>
        <ecNumber evidence="4">1.-.-.-</ecNumber>
    </submittedName>
</protein>
<sequence>MTQPLSGRRAIVTGGAGGLGRAFARSLAAAGARVATIDVTHVADHDDGQLRGFRADLTTQEDVVDVFDRATAWLGGLDLLVNNAGIAERSTPLDGVDGTAELFGRMLEANLLSAVLCVRAAAQHLLAQGGDIVNVVTDHVHTCWWPVPVDHTEAPECPWAEQPRRPGSVGMDIYDASKWALWGITRTWAMTLRPHGVRVNALSMGATDSPMQRAHIGLGPDDELSADLAAAWLDPAAVGRILVELLAEGARGRSGDSVAVWPHHPVMLRAPARELDLPWGWDPTTDLRGRRPATT</sequence>